<dbReference type="InterPro" id="IPR011701">
    <property type="entry name" value="MFS"/>
</dbReference>
<dbReference type="InterPro" id="IPR001958">
    <property type="entry name" value="Tet-R_TetA/multi-R_MdtG-like"/>
</dbReference>
<feature type="transmembrane region" description="Helical" evidence="5">
    <location>
        <begin position="79"/>
        <end position="99"/>
    </location>
</feature>
<feature type="transmembrane region" description="Helical" evidence="5">
    <location>
        <begin position="325"/>
        <end position="345"/>
    </location>
</feature>
<keyword evidence="4 5" id="KW-0472">Membrane</keyword>
<dbReference type="PROSITE" id="PS50850">
    <property type="entry name" value="MFS"/>
    <property type="match status" value="1"/>
</dbReference>
<comment type="subcellular location">
    <subcellularLocation>
        <location evidence="1">Membrane</location>
        <topology evidence="1">Multi-pass membrane protein</topology>
    </subcellularLocation>
</comment>
<keyword evidence="3 5" id="KW-1133">Transmembrane helix</keyword>
<organism evidence="7 8">
    <name type="scientific">Sphaeroforma arctica JP610</name>
    <dbReference type="NCBI Taxonomy" id="667725"/>
    <lineage>
        <taxon>Eukaryota</taxon>
        <taxon>Ichthyosporea</taxon>
        <taxon>Ichthyophonida</taxon>
        <taxon>Sphaeroforma</taxon>
    </lineage>
</organism>
<proteinExistence type="predicted"/>
<evidence type="ECO:0000256" key="5">
    <source>
        <dbReference type="SAM" id="Phobius"/>
    </source>
</evidence>
<protein>
    <recommendedName>
        <fullName evidence="6">Major facilitator superfamily (MFS) profile domain-containing protein</fullName>
    </recommendedName>
</protein>
<evidence type="ECO:0000259" key="6">
    <source>
        <dbReference type="PROSITE" id="PS50850"/>
    </source>
</evidence>
<dbReference type="OrthoDB" id="440553at2759"/>
<feature type="transmembrane region" description="Helical" evidence="5">
    <location>
        <begin position="197"/>
        <end position="217"/>
    </location>
</feature>
<dbReference type="InterPro" id="IPR020846">
    <property type="entry name" value="MFS_dom"/>
</dbReference>
<feature type="domain" description="Major facilitator superfamily (MFS) profile" evidence="6">
    <location>
        <begin position="45"/>
        <end position="439"/>
    </location>
</feature>
<feature type="transmembrane region" description="Helical" evidence="5">
    <location>
        <begin position="352"/>
        <end position="374"/>
    </location>
</feature>
<evidence type="ECO:0000256" key="2">
    <source>
        <dbReference type="ARBA" id="ARBA00022692"/>
    </source>
</evidence>
<name>A0A0L0GF40_9EUKA</name>
<dbReference type="EMBL" id="KQ241602">
    <property type="protein sequence ID" value="KNC87655.1"/>
    <property type="molecule type" value="Genomic_DNA"/>
</dbReference>
<reference evidence="7 8" key="1">
    <citation type="submission" date="2011-02" db="EMBL/GenBank/DDBJ databases">
        <title>The Genome Sequence of Sphaeroforma arctica JP610.</title>
        <authorList>
            <consortium name="The Broad Institute Genome Sequencing Platform"/>
            <person name="Russ C."/>
            <person name="Cuomo C."/>
            <person name="Young S.K."/>
            <person name="Zeng Q."/>
            <person name="Gargeya S."/>
            <person name="Alvarado L."/>
            <person name="Berlin A."/>
            <person name="Chapman S.B."/>
            <person name="Chen Z."/>
            <person name="Freedman E."/>
            <person name="Gellesch M."/>
            <person name="Goldberg J."/>
            <person name="Griggs A."/>
            <person name="Gujja S."/>
            <person name="Heilman E."/>
            <person name="Heiman D."/>
            <person name="Howarth C."/>
            <person name="Mehta T."/>
            <person name="Neiman D."/>
            <person name="Pearson M."/>
            <person name="Roberts A."/>
            <person name="Saif S."/>
            <person name="Shea T."/>
            <person name="Shenoy N."/>
            <person name="Sisk P."/>
            <person name="Stolte C."/>
            <person name="Sykes S."/>
            <person name="White J."/>
            <person name="Yandava C."/>
            <person name="Burger G."/>
            <person name="Gray M.W."/>
            <person name="Holland P.W.H."/>
            <person name="King N."/>
            <person name="Lang F.B.F."/>
            <person name="Roger A.J."/>
            <person name="Ruiz-Trillo I."/>
            <person name="Haas B."/>
            <person name="Nusbaum C."/>
            <person name="Birren B."/>
        </authorList>
    </citation>
    <scope>NUCLEOTIDE SEQUENCE [LARGE SCALE GENOMIC DNA]</scope>
    <source>
        <strain evidence="7 8">JP610</strain>
    </source>
</reference>
<keyword evidence="8" id="KW-1185">Reference proteome</keyword>
<evidence type="ECO:0000256" key="3">
    <source>
        <dbReference type="ARBA" id="ARBA00022989"/>
    </source>
</evidence>
<dbReference type="Pfam" id="PF07690">
    <property type="entry name" value="MFS_1"/>
    <property type="match status" value="1"/>
</dbReference>
<dbReference type="CDD" id="cd17331">
    <property type="entry name" value="MFS_SLC22A18"/>
    <property type="match status" value="1"/>
</dbReference>
<dbReference type="InterPro" id="IPR036259">
    <property type="entry name" value="MFS_trans_sf"/>
</dbReference>
<feature type="transmembrane region" description="Helical" evidence="5">
    <location>
        <begin position="260"/>
        <end position="284"/>
    </location>
</feature>
<dbReference type="Gene3D" id="1.20.1250.20">
    <property type="entry name" value="MFS general substrate transporter like domains"/>
    <property type="match status" value="1"/>
</dbReference>
<dbReference type="SUPFAM" id="SSF103473">
    <property type="entry name" value="MFS general substrate transporter"/>
    <property type="match status" value="1"/>
</dbReference>
<dbReference type="PRINTS" id="PR01035">
    <property type="entry name" value="TCRTETA"/>
</dbReference>
<evidence type="ECO:0000256" key="4">
    <source>
        <dbReference type="ARBA" id="ARBA00023136"/>
    </source>
</evidence>
<dbReference type="PANTHER" id="PTHR24002:SF3">
    <property type="entry name" value="SOLUTE CARRIER FAMILY 22 MEMBER 18"/>
    <property type="match status" value="1"/>
</dbReference>
<dbReference type="Proteomes" id="UP000054560">
    <property type="component" value="Unassembled WGS sequence"/>
</dbReference>
<dbReference type="GO" id="GO:0005635">
    <property type="term" value="C:nuclear envelope"/>
    <property type="evidence" value="ECO:0007669"/>
    <property type="project" value="TreeGrafter"/>
</dbReference>
<evidence type="ECO:0000256" key="1">
    <source>
        <dbReference type="ARBA" id="ARBA00004141"/>
    </source>
</evidence>
<feature type="transmembrane region" description="Helical" evidence="5">
    <location>
        <begin position="167"/>
        <end position="185"/>
    </location>
</feature>
<dbReference type="RefSeq" id="XP_014161557.1">
    <property type="nucleotide sequence ID" value="XM_014306082.1"/>
</dbReference>
<feature type="transmembrane region" description="Helical" evidence="5">
    <location>
        <begin position="296"/>
        <end position="319"/>
    </location>
</feature>
<evidence type="ECO:0000313" key="7">
    <source>
        <dbReference type="EMBL" id="KNC87655.1"/>
    </source>
</evidence>
<dbReference type="AlphaFoldDB" id="A0A0L0GF40"/>
<dbReference type="GO" id="GO:0022857">
    <property type="term" value="F:transmembrane transporter activity"/>
    <property type="evidence" value="ECO:0007669"/>
    <property type="project" value="InterPro"/>
</dbReference>
<feature type="transmembrane region" description="Helical" evidence="5">
    <location>
        <begin position="416"/>
        <end position="436"/>
    </location>
</feature>
<dbReference type="GeneID" id="25900730"/>
<sequence>MGGAVKELPHSAKWRIVSERFVGTYTDPADLSEAEQRARAEHATVLLHVHANIFVYACCFWMQQPILPSLTKALGVDSVVFGTLSSVINVFALVGGPLVGRIVDTSGPKTGLIISQGGSFLMYALMACAYTLPILFLSRVPAIAQHAMLCAQAVVSKITLPQNRASALGRLSLSYAIGMVLGSPVGGTISKNYGDHMTCLSASVLSLLMIVTNYVYLPSLTTSTTTDSQADSAAEECKAKPKKSALDVTEIVEVLRVQKVFLLVTFSFLVGLGMNMYTSMFSLIMTDSIHMDSQSLGMLMAYAGVLSVVANVGVVGALSGSLGDFKTMVVASFLLAVGIPSICVYSTDLVSVLVLTTPTSISSTIIYTVLGALISGSVHQDQTGTAISLSHAVRSLCGIISPIVGGYILREFDVPTLGIVAGALIGSACACLWLMGRDMLDSVTAPTSGKKST</sequence>
<feature type="transmembrane region" description="Helical" evidence="5">
    <location>
        <begin position="386"/>
        <end position="409"/>
    </location>
</feature>
<evidence type="ECO:0000313" key="8">
    <source>
        <dbReference type="Proteomes" id="UP000054560"/>
    </source>
</evidence>
<feature type="transmembrane region" description="Helical" evidence="5">
    <location>
        <begin position="120"/>
        <end position="138"/>
    </location>
</feature>
<dbReference type="eggNOG" id="ENOG502QT94">
    <property type="taxonomic scope" value="Eukaryota"/>
</dbReference>
<gene>
    <name evidence="7" type="ORF">SARC_00226</name>
</gene>
<keyword evidence="2 5" id="KW-0812">Transmembrane</keyword>
<dbReference type="PANTHER" id="PTHR24002">
    <property type="entry name" value="SOLUTE CARRIER FAMILY 22 MEMBER 18"/>
    <property type="match status" value="1"/>
</dbReference>
<accession>A0A0L0GF40</accession>
<dbReference type="GO" id="GO:0016020">
    <property type="term" value="C:membrane"/>
    <property type="evidence" value="ECO:0007669"/>
    <property type="project" value="UniProtKB-SubCell"/>
</dbReference>